<name>A0A8S1RJW0_9CILI</name>
<keyword evidence="3" id="KW-1185">Reference proteome</keyword>
<evidence type="ECO:0000256" key="1">
    <source>
        <dbReference type="SAM" id="Coils"/>
    </source>
</evidence>
<sequence>MSNETHKALEMTKNLSELLKKQQENFQSIQQEMKRANIVWKLCLNNQDCNEDRAQQLVQHSKNLDRLIHEQVVQIKECNDKITDIKQKLRSETKKQQIEKKQQQRFTFIQNIPTSAGILSNIDSSYFQDSYKKQLQISNSLINETSESKIKFVRLKTGKVEDRLDSHNQELLTQLNALGINQTQNNPKLSEFCDQITKNDELYLEIQNRQQRLIQLKNCKSELLIFTKILQTQEKPQLQMKDQQYYSSYQQDDVIRQNEYKIQNLKLLQQHLAIIKFYNNNLYRLFHSIRKPDENIVQIIHLLQKMI</sequence>
<feature type="coiled-coil region" evidence="1">
    <location>
        <begin position="12"/>
        <end position="39"/>
    </location>
</feature>
<gene>
    <name evidence="2" type="ORF">PSON_ATCC_30995.1.T1750033</name>
</gene>
<dbReference type="Proteomes" id="UP000692954">
    <property type="component" value="Unassembled WGS sequence"/>
</dbReference>
<proteinExistence type="predicted"/>
<keyword evidence="1" id="KW-0175">Coiled coil</keyword>
<comment type="caution">
    <text evidence="2">The sequence shown here is derived from an EMBL/GenBank/DDBJ whole genome shotgun (WGS) entry which is preliminary data.</text>
</comment>
<dbReference type="AlphaFoldDB" id="A0A8S1RJW0"/>
<reference evidence="2" key="1">
    <citation type="submission" date="2021-01" db="EMBL/GenBank/DDBJ databases">
        <authorList>
            <consortium name="Genoscope - CEA"/>
            <person name="William W."/>
        </authorList>
    </citation>
    <scope>NUCLEOTIDE SEQUENCE</scope>
</reference>
<accession>A0A8S1RJW0</accession>
<evidence type="ECO:0000313" key="2">
    <source>
        <dbReference type="EMBL" id="CAD8127309.1"/>
    </source>
</evidence>
<evidence type="ECO:0000313" key="3">
    <source>
        <dbReference type="Proteomes" id="UP000692954"/>
    </source>
</evidence>
<organism evidence="2 3">
    <name type="scientific">Paramecium sonneborni</name>
    <dbReference type="NCBI Taxonomy" id="65129"/>
    <lineage>
        <taxon>Eukaryota</taxon>
        <taxon>Sar</taxon>
        <taxon>Alveolata</taxon>
        <taxon>Ciliophora</taxon>
        <taxon>Intramacronucleata</taxon>
        <taxon>Oligohymenophorea</taxon>
        <taxon>Peniculida</taxon>
        <taxon>Parameciidae</taxon>
        <taxon>Paramecium</taxon>
    </lineage>
</organism>
<protein>
    <submittedName>
        <fullName evidence="2">Uncharacterized protein</fullName>
    </submittedName>
</protein>
<dbReference type="EMBL" id="CAJJDN010000175">
    <property type="protein sequence ID" value="CAD8127309.1"/>
    <property type="molecule type" value="Genomic_DNA"/>
</dbReference>